<sequence length="99" mass="10838">MTRISVRLDPELHDRLHQRAAGAQLPFSEFIRSALSVAADQDGRYVYSSQDEILATCIQTFAILATSLGDRAPDTLAKGMAHARTLLSQRGLLDPEGRS</sequence>
<gene>
    <name evidence="2" type="ORF">BES08_28750</name>
</gene>
<keyword evidence="2" id="KW-0614">Plasmid</keyword>
<feature type="domain" description="Ribbon-helix-helix protein CopG" evidence="1">
    <location>
        <begin position="3"/>
        <end position="36"/>
    </location>
</feature>
<evidence type="ECO:0000313" key="3">
    <source>
        <dbReference type="Proteomes" id="UP000094626"/>
    </source>
</evidence>
<geneLocation type="plasmid" evidence="2 3">
    <name>pSA2</name>
</geneLocation>
<evidence type="ECO:0000313" key="2">
    <source>
        <dbReference type="EMBL" id="AOR81006.1"/>
    </source>
</evidence>
<dbReference type="AlphaFoldDB" id="A0A1D8AFW7"/>
<accession>A0A1D8AFW7</accession>
<dbReference type="KEGG" id="nre:BES08_28750"/>
<dbReference type="InterPro" id="IPR002145">
    <property type="entry name" value="CopG"/>
</dbReference>
<dbReference type="GO" id="GO:0006355">
    <property type="term" value="P:regulation of DNA-templated transcription"/>
    <property type="evidence" value="ECO:0007669"/>
    <property type="project" value="InterPro"/>
</dbReference>
<keyword evidence="3" id="KW-1185">Reference proteome</keyword>
<name>A0A1D8AFW7_9SPHN</name>
<dbReference type="InterPro" id="IPR010985">
    <property type="entry name" value="Ribbon_hlx_hlx"/>
</dbReference>
<dbReference type="Proteomes" id="UP000094626">
    <property type="component" value="Plasmid pSA2"/>
</dbReference>
<dbReference type="EMBL" id="CP017077">
    <property type="protein sequence ID" value="AOR81006.1"/>
    <property type="molecule type" value="Genomic_DNA"/>
</dbReference>
<dbReference type="SUPFAM" id="SSF47598">
    <property type="entry name" value="Ribbon-helix-helix"/>
    <property type="match status" value="1"/>
</dbReference>
<dbReference type="Pfam" id="PF01402">
    <property type="entry name" value="RHH_1"/>
    <property type="match status" value="1"/>
</dbReference>
<dbReference type="OrthoDB" id="7451551at2"/>
<dbReference type="RefSeq" id="WP_008827967.1">
    <property type="nucleotide sequence ID" value="NZ_CP017077.1"/>
</dbReference>
<proteinExistence type="predicted"/>
<reference evidence="3" key="1">
    <citation type="journal article" date="2017" name="J. Biotechnol.">
        <title>Complete genome sequence of Novosphingobium resinovorum SA1, a versatile xenobiotic-degrading bacterium capable of utilizing sulfanilic acid.</title>
        <authorList>
            <person name="Hegedus B."/>
            <person name="Kos P.B."/>
            <person name="Balint B."/>
            <person name="Maroti G."/>
            <person name="Gan H.M."/>
            <person name="Perei K."/>
            <person name="Rakhely G."/>
        </authorList>
    </citation>
    <scope>NUCLEOTIDE SEQUENCE [LARGE SCALE GENOMIC DNA]</scope>
    <source>
        <strain evidence="3">SA1</strain>
    </source>
</reference>
<evidence type="ECO:0000259" key="1">
    <source>
        <dbReference type="Pfam" id="PF01402"/>
    </source>
</evidence>
<organism evidence="2 3">
    <name type="scientific">Novosphingobium resinovorum</name>
    <dbReference type="NCBI Taxonomy" id="158500"/>
    <lineage>
        <taxon>Bacteria</taxon>
        <taxon>Pseudomonadati</taxon>
        <taxon>Pseudomonadota</taxon>
        <taxon>Alphaproteobacteria</taxon>
        <taxon>Sphingomonadales</taxon>
        <taxon>Sphingomonadaceae</taxon>
        <taxon>Novosphingobium</taxon>
    </lineage>
</organism>
<protein>
    <submittedName>
        <fullName evidence="2">CopG family transcriptional regulator</fullName>
    </submittedName>
</protein>